<feature type="transmembrane region" description="Helical" evidence="1">
    <location>
        <begin position="167"/>
        <end position="183"/>
    </location>
</feature>
<feature type="transmembrane region" description="Helical" evidence="1">
    <location>
        <begin position="189"/>
        <end position="206"/>
    </location>
</feature>
<sequence length="599" mass="69479">MQNSNKRINEILLISALSIIPKLVLVFYAYPFNIIGDEIWTLASAAKIAGFDWTGILDGGRYYGMGFYSLFFPLFRMIDSPVVLYRSILFICVIMNSLISIIAYFILINFSNIKKRGLRIPMAVLASYFVILPVTYIYNEHIYVLICWCVLLLLLLLDANQDNKKKVMLYTVLLLTILTYAMLIHNRAITLWIAVVFVIILYFIAYRKWIVNWKVFSIMGIIVYILINIFIEHQVEWLWITSSENLGNTAVYNGGLLNILKPEYWQAWISIILGQLFTGDVFTGGLLIFLFIIAVVFIYKVFCKSEKTEKDTIMFIVFVFTLVCVAITIGGQSVNWLQGVKEAMERRSSNADAYRGVTYLRYYMSYVGPMLLLGSIYLKEKWHENKKYVPYIIWAKVLLCVVWFAFIFPYIISAGTAASSFRPFSFQSIFDITSGMRTYFPAVVVSIILFVYVIIVLHYKKSYQSIIFLFSLFFIYKYIYTGITVLNIEKDNYQSINGFAKVVDEHKDICNNIKEIYVQGDRALKEELQFLLKESLIKTDINYADEFILFSQFLDNTNAIGDLDIYYGQIDENEYIYVKGKENLDIIENLGIEVMQLHE</sequence>
<gene>
    <name evidence="2" type="ORF">ERS852491_03253</name>
</gene>
<feature type="transmembrane region" description="Helical" evidence="1">
    <location>
        <begin position="12"/>
        <end position="30"/>
    </location>
</feature>
<protein>
    <recommendedName>
        <fullName evidence="4">Glycosyltransferase RgtA/B/C/D-like domain-containing protein</fullName>
    </recommendedName>
</protein>
<accession>A0A174HVY7</accession>
<feature type="transmembrane region" description="Helical" evidence="1">
    <location>
        <begin position="359"/>
        <end position="379"/>
    </location>
</feature>
<feature type="transmembrane region" description="Helical" evidence="1">
    <location>
        <begin position="213"/>
        <end position="231"/>
    </location>
</feature>
<organism evidence="2 3">
    <name type="scientific">Faecalicatena contorta</name>
    <dbReference type="NCBI Taxonomy" id="39482"/>
    <lineage>
        <taxon>Bacteria</taxon>
        <taxon>Bacillati</taxon>
        <taxon>Bacillota</taxon>
        <taxon>Clostridia</taxon>
        <taxon>Lachnospirales</taxon>
        <taxon>Lachnospiraceae</taxon>
        <taxon>Faecalicatena</taxon>
    </lineage>
</organism>
<feature type="transmembrane region" description="Helical" evidence="1">
    <location>
        <begin position="314"/>
        <end position="339"/>
    </location>
</feature>
<feature type="transmembrane region" description="Helical" evidence="1">
    <location>
        <begin position="391"/>
        <end position="418"/>
    </location>
</feature>
<dbReference type="EMBL" id="CYZU01000033">
    <property type="protein sequence ID" value="CUO77059.1"/>
    <property type="molecule type" value="Genomic_DNA"/>
</dbReference>
<proteinExistence type="predicted"/>
<evidence type="ECO:0000313" key="3">
    <source>
        <dbReference type="Proteomes" id="UP000095544"/>
    </source>
</evidence>
<feature type="transmembrane region" description="Helical" evidence="1">
    <location>
        <begin position="83"/>
        <end position="106"/>
    </location>
</feature>
<evidence type="ECO:0008006" key="4">
    <source>
        <dbReference type="Google" id="ProtNLM"/>
    </source>
</evidence>
<feature type="transmembrane region" description="Helical" evidence="1">
    <location>
        <begin position="466"/>
        <end position="486"/>
    </location>
</feature>
<feature type="transmembrane region" description="Helical" evidence="1">
    <location>
        <begin position="142"/>
        <end position="160"/>
    </location>
</feature>
<dbReference type="STRING" id="39482.ERS852491_03253"/>
<keyword evidence="1" id="KW-1133">Transmembrane helix</keyword>
<feature type="transmembrane region" description="Helical" evidence="1">
    <location>
        <begin position="281"/>
        <end position="302"/>
    </location>
</feature>
<evidence type="ECO:0000256" key="1">
    <source>
        <dbReference type="SAM" id="Phobius"/>
    </source>
</evidence>
<dbReference type="AlphaFoldDB" id="A0A174HVY7"/>
<evidence type="ECO:0000313" key="2">
    <source>
        <dbReference type="EMBL" id="CUO77059.1"/>
    </source>
</evidence>
<dbReference type="OrthoDB" id="1997548at2"/>
<name>A0A174HVY7_9FIRM</name>
<dbReference type="RefSeq" id="WP_055154230.1">
    <property type="nucleotide sequence ID" value="NZ_CYZU01000033.1"/>
</dbReference>
<feature type="transmembrane region" description="Helical" evidence="1">
    <location>
        <begin position="118"/>
        <end position="136"/>
    </location>
</feature>
<keyword evidence="1" id="KW-0472">Membrane</keyword>
<reference evidence="2 3" key="1">
    <citation type="submission" date="2015-09" db="EMBL/GenBank/DDBJ databases">
        <authorList>
            <consortium name="Pathogen Informatics"/>
        </authorList>
    </citation>
    <scope>NUCLEOTIDE SEQUENCE [LARGE SCALE GENOMIC DNA]</scope>
    <source>
        <strain evidence="2 3">2789STDY5834876</strain>
    </source>
</reference>
<keyword evidence="1" id="KW-0812">Transmembrane</keyword>
<dbReference type="Proteomes" id="UP000095544">
    <property type="component" value="Unassembled WGS sequence"/>
</dbReference>
<feature type="transmembrane region" description="Helical" evidence="1">
    <location>
        <begin position="438"/>
        <end position="459"/>
    </location>
</feature>